<keyword evidence="2 7" id="KW-0812">Transmembrane</keyword>
<dbReference type="OrthoDB" id="9809646at2"/>
<dbReference type="Gene3D" id="1.20.1510.10">
    <property type="entry name" value="Cation efflux protein transmembrane domain"/>
    <property type="match status" value="1"/>
</dbReference>
<evidence type="ECO:0000256" key="1">
    <source>
        <dbReference type="ARBA" id="ARBA00004141"/>
    </source>
</evidence>
<keyword evidence="3" id="KW-0862">Zinc</keyword>
<reference evidence="9 10" key="1">
    <citation type="submission" date="2019-06" db="EMBL/GenBank/DDBJ databases">
        <title>A novel bacterium of genus Amaricoccus, isolated from marine sediment.</title>
        <authorList>
            <person name="Huang H."/>
            <person name="Mo K."/>
            <person name="Hu Y."/>
        </authorList>
    </citation>
    <scope>NUCLEOTIDE SEQUENCE [LARGE SCALE GENOMIC DNA]</scope>
    <source>
        <strain evidence="9 10">HB172011</strain>
    </source>
</reference>
<comment type="subcellular location">
    <subcellularLocation>
        <location evidence="1">Membrane</location>
        <topology evidence="1">Multi-pass membrane protein</topology>
    </subcellularLocation>
</comment>
<evidence type="ECO:0000313" key="10">
    <source>
        <dbReference type="Proteomes" id="UP000319255"/>
    </source>
</evidence>
<feature type="transmembrane region" description="Helical" evidence="7">
    <location>
        <begin position="144"/>
        <end position="167"/>
    </location>
</feature>
<dbReference type="PANTHER" id="PTHR11562:SF17">
    <property type="entry name" value="RE54080P-RELATED"/>
    <property type="match status" value="1"/>
</dbReference>
<proteinExistence type="predicted"/>
<feature type="transmembrane region" description="Helical" evidence="7">
    <location>
        <begin position="179"/>
        <end position="206"/>
    </location>
</feature>
<evidence type="ECO:0000259" key="8">
    <source>
        <dbReference type="Pfam" id="PF01545"/>
    </source>
</evidence>
<organism evidence="9 10">
    <name type="scientific">Amaricoccus solimangrovi</name>
    <dbReference type="NCBI Taxonomy" id="2589815"/>
    <lineage>
        <taxon>Bacteria</taxon>
        <taxon>Pseudomonadati</taxon>
        <taxon>Pseudomonadota</taxon>
        <taxon>Alphaproteobacteria</taxon>
        <taxon>Rhodobacterales</taxon>
        <taxon>Paracoccaceae</taxon>
        <taxon>Amaricoccus</taxon>
    </lineage>
</organism>
<protein>
    <submittedName>
        <fullName evidence="9">Cation transporter</fullName>
    </submittedName>
</protein>
<evidence type="ECO:0000313" key="9">
    <source>
        <dbReference type="EMBL" id="TPE53947.1"/>
    </source>
</evidence>
<keyword evidence="3" id="KW-0864">Zinc transport</keyword>
<evidence type="ECO:0000256" key="6">
    <source>
        <dbReference type="SAM" id="MobiDB-lite"/>
    </source>
</evidence>
<comment type="caution">
    <text evidence="9">The sequence shown here is derived from an EMBL/GenBank/DDBJ whole genome shotgun (WGS) entry which is preliminary data.</text>
</comment>
<dbReference type="AlphaFoldDB" id="A0A501X0H4"/>
<dbReference type="Pfam" id="PF01545">
    <property type="entry name" value="Cation_efflux"/>
    <property type="match status" value="1"/>
</dbReference>
<dbReference type="InterPro" id="IPR058533">
    <property type="entry name" value="Cation_efflux_TM"/>
</dbReference>
<keyword evidence="5 7" id="KW-0472">Membrane</keyword>
<evidence type="ECO:0000256" key="4">
    <source>
        <dbReference type="ARBA" id="ARBA00022989"/>
    </source>
</evidence>
<evidence type="ECO:0000256" key="3">
    <source>
        <dbReference type="ARBA" id="ARBA00022906"/>
    </source>
</evidence>
<sequence>MRCETARGDKTHARGHDHGNGHDQGGGHGHGHGGHGHHHAANARSLGIVALLTGGFMVLEVVGGLLSGSLALLADAGHMLTDFAALSMAWAAVRIAQRPADARRTYGFDRLAVLAAFVNGLALFAISIWIGVEAWHRLSSPAPVAGATMLGVAVAGLAVNIAGFWILTRGDRDNLNMRAAILHIAGDLLGSVAAIVAALVILWTGWTPIDPILSVFVLLLILRSAFHVVRDSAHILLEASPRGFDPEAVAADLAEAIPGLVAVRHVHAWSISEERPMATLEAVVSDGADHAATRRAIKARLAERFEIDHTTVEIHAE</sequence>
<keyword evidence="10" id="KW-1185">Reference proteome</keyword>
<evidence type="ECO:0000256" key="5">
    <source>
        <dbReference type="ARBA" id="ARBA00023136"/>
    </source>
</evidence>
<evidence type="ECO:0000256" key="2">
    <source>
        <dbReference type="ARBA" id="ARBA00022692"/>
    </source>
</evidence>
<feature type="transmembrane region" description="Helical" evidence="7">
    <location>
        <begin position="48"/>
        <end position="73"/>
    </location>
</feature>
<keyword evidence="3" id="KW-0406">Ion transport</keyword>
<dbReference type="NCBIfam" id="TIGR01297">
    <property type="entry name" value="CDF"/>
    <property type="match status" value="1"/>
</dbReference>
<gene>
    <name evidence="9" type="ORF">FJM51_01405</name>
</gene>
<dbReference type="GO" id="GO:0005385">
    <property type="term" value="F:zinc ion transmembrane transporter activity"/>
    <property type="evidence" value="ECO:0007669"/>
    <property type="project" value="TreeGrafter"/>
</dbReference>
<evidence type="ECO:0000256" key="7">
    <source>
        <dbReference type="SAM" id="Phobius"/>
    </source>
</evidence>
<feature type="compositionally biased region" description="Basic residues" evidence="6">
    <location>
        <begin position="29"/>
        <end position="39"/>
    </location>
</feature>
<accession>A0A501X0H4</accession>
<feature type="domain" description="Cation efflux protein transmembrane" evidence="8">
    <location>
        <begin position="48"/>
        <end position="237"/>
    </location>
</feature>
<feature type="region of interest" description="Disordered" evidence="6">
    <location>
        <begin position="1"/>
        <end position="39"/>
    </location>
</feature>
<feature type="transmembrane region" description="Helical" evidence="7">
    <location>
        <begin position="108"/>
        <end position="132"/>
    </location>
</feature>
<dbReference type="PANTHER" id="PTHR11562">
    <property type="entry name" value="CATION EFFLUX PROTEIN/ ZINC TRANSPORTER"/>
    <property type="match status" value="1"/>
</dbReference>
<dbReference type="InterPro" id="IPR050681">
    <property type="entry name" value="CDF/SLC30A"/>
</dbReference>
<feature type="transmembrane region" description="Helical" evidence="7">
    <location>
        <begin position="79"/>
        <end position="96"/>
    </location>
</feature>
<keyword evidence="4 7" id="KW-1133">Transmembrane helix</keyword>
<feature type="transmembrane region" description="Helical" evidence="7">
    <location>
        <begin position="212"/>
        <end position="229"/>
    </location>
</feature>
<feature type="compositionally biased region" description="Basic and acidic residues" evidence="6">
    <location>
        <begin position="1"/>
        <end position="21"/>
    </location>
</feature>
<dbReference type="Proteomes" id="UP000319255">
    <property type="component" value="Unassembled WGS sequence"/>
</dbReference>
<dbReference type="InterPro" id="IPR027469">
    <property type="entry name" value="Cation_efflux_TMD_sf"/>
</dbReference>
<dbReference type="EMBL" id="VFRP01000001">
    <property type="protein sequence ID" value="TPE53947.1"/>
    <property type="molecule type" value="Genomic_DNA"/>
</dbReference>
<name>A0A501X0H4_9RHOB</name>
<dbReference type="InterPro" id="IPR002524">
    <property type="entry name" value="Cation_efflux"/>
</dbReference>
<dbReference type="GO" id="GO:0005886">
    <property type="term" value="C:plasma membrane"/>
    <property type="evidence" value="ECO:0007669"/>
    <property type="project" value="TreeGrafter"/>
</dbReference>
<keyword evidence="3" id="KW-0813">Transport</keyword>
<dbReference type="SUPFAM" id="SSF161111">
    <property type="entry name" value="Cation efflux protein transmembrane domain-like"/>
    <property type="match status" value="1"/>
</dbReference>